<name>A0AAW2C9V2_9ROSI</name>
<feature type="compositionally biased region" description="Low complexity" evidence="1">
    <location>
        <begin position="263"/>
        <end position="274"/>
    </location>
</feature>
<evidence type="ECO:0000256" key="1">
    <source>
        <dbReference type="SAM" id="MobiDB-lite"/>
    </source>
</evidence>
<comment type="caution">
    <text evidence="3">The sequence shown here is derived from an EMBL/GenBank/DDBJ whole genome shotgun (WGS) entry which is preliminary data.</text>
</comment>
<dbReference type="Pfam" id="PF20167">
    <property type="entry name" value="Transposase_32"/>
    <property type="match status" value="1"/>
</dbReference>
<reference evidence="3 4" key="1">
    <citation type="submission" date="2024-01" db="EMBL/GenBank/DDBJ databases">
        <title>A telomere-to-telomere, gap-free genome of sweet tea (Lithocarpus litseifolius).</title>
        <authorList>
            <person name="Zhou J."/>
        </authorList>
    </citation>
    <scope>NUCLEOTIDE SEQUENCE [LARGE SCALE GENOMIC DNA]</scope>
    <source>
        <strain evidence="3">Zhou-2022a</strain>
        <tissue evidence="3">Leaf</tissue>
    </source>
</reference>
<dbReference type="InterPro" id="IPR046796">
    <property type="entry name" value="Transposase_32_dom"/>
</dbReference>
<gene>
    <name evidence="3" type="ORF">SO802_023602</name>
</gene>
<protein>
    <recommendedName>
        <fullName evidence="2">Putative plant transposon protein domain-containing protein</fullName>
    </recommendedName>
</protein>
<organism evidence="3 4">
    <name type="scientific">Lithocarpus litseifolius</name>
    <dbReference type="NCBI Taxonomy" id="425828"/>
    <lineage>
        <taxon>Eukaryota</taxon>
        <taxon>Viridiplantae</taxon>
        <taxon>Streptophyta</taxon>
        <taxon>Embryophyta</taxon>
        <taxon>Tracheophyta</taxon>
        <taxon>Spermatophyta</taxon>
        <taxon>Magnoliopsida</taxon>
        <taxon>eudicotyledons</taxon>
        <taxon>Gunneridae</taxon>
        <taxon>Pentapetalae</taxon>
        <taxon>rosids</taxon>
        <taxon>fabids</taxon>
        <taxon>Fagales</taxon>
        <taxon>Fagaceae</taxon>
        <taxon>Lithocarpus</taxon>
    </lineage>
</organism>
<evidence type="ECO:0000313" key="3">
    <source>
        <dbReference type="EMBL" id="KAK9993899.1"/>
    </source>
</evidence>
<dbReference type="Proteomes" id="UP001459277">
    <property type="component" value="Unassembled WGS sequence"/>
</dbReference>
<accession>A0AAW2C9V2</accession>
<feature type="domain" description="Putative plant transposon protein" evidence="2">
    <location>
        <begin position="35"/>
        <end position="203"/>
    </location>
</feature>
<sequence>MAYNDYYKRATIIMEKVVRLETLENTSIPEVFKKSTWTKLLNPSGNVYEEIIQELFSNATVDGDHINCWVRHKEFVITRDSIQDFLEVRPPSQLIAIQYDDRLDSLEPMAELLGGSLTKKSMNTISFNAEIRTLAYVMIHNLYSVTNLITLSRPRTIFLHDLYTHKEIDICGHIYHLLTKIITKRNTRTIIPFPTLIMGLIAKTRLKFPSSLTIVPRDYPIGANTVIRSRAHITRSKTGISQIPRDNAKEEGGDTEEEIDRFTSSPESSTQPSS</sequence>
<evidence type="ECO:0000259" key="2">
    <source>
        <dbReference type="Pfam" id="PF20167"/>
    </source>
</evidence>
<feature type="region of interest" description="Disordered" evidence="1">
    <location>
        <begin position="237"/>
        <end position="274"/>
    </location>
</feature>
<keyword evidence="4" id="KW-1185">Reference proteome</keyword>
<dbReference type="EMBL" id="JAZDWU010000008">
    <property type="protein sequence ID" value="KAK9993899.1"/>
    <property type="molecule type" value="Genomic_DNA"/>
</dbReference>
<evidence type="ECO:0000313" key="4">
    <source>
        <dbReference type="Proteomes" id="UP001459277"/>
    </source>
</evidence>
<proteinExistence type="predicted"/>
<dbReference type="AlphaFoldDB" id="A0AAW2C9V2"/>